<organism evidence="2">
    <name type="scientific">Coccidioides posadasii (strain RMSCC 757 / Silveira)</name>
    <name type="common">Valley fever fungus</name>
    <dbReference type="NCBI Taxonomy" id="443226"/>
    <lineage>
        <taxon>Eukaryota</taxon>
        <taxon>Fungi</taxon>
        <taxon>Dikarya</taxon>
        <taxon>Ascomycota</taxon>
        <taxon>Pezizomycotina</taxon>
        <taxon>Eurotiomycetes</taxon>
        <taxon>Eurotiomycetidae</taxon>
        <taxon>Onygenales</taxon>
        <taxon>Onygenaceae</taxon>
        <taxon>Coccidioides</taxon>
    </lineage>
</organism>
<gene>
    <name evidence="1" type="ORF">CPSG_04471</name>
</gene>
<dbReference type="HOGENOM" id="CLU_009290_0_0_1"/>
<evidence type="ECO:0000313" key="2">
    <source>
        <dbReference type="Proteomes" id="UP000002497"/>
    </source>
</evidence>
<keyword evidence="2" id="KW-1185">Reference proteome</keyword>
<accession>E9D4D2</accession>
<dbReference type="eggNOG" id="ENOG502SJYI">
    <property type="taxonomic scope" value="Eukaryota"/>
</dbReference>
<dbReference type="Proteomes" id="UP000002497">
    <property type="component" value="Unassembled WGS sequence"/>
</dbReference>
<evidence type="ECO:0000313" key="1">
    <source>
        <dbReference type="EMBL" id="EFW18925.1"/>
    </source>
</evidence>
<sequence>MAVNKLLASLASATNELTLSAATLNLDFFLFRFEAPPSYRDFGLSLSSKRRQNAEGGSAHITARKLGALFENILPKTSYLVDAYGARVSAVIARPDIKPKEDFAKGFFAAEIGPDGATIWAAATSGPGAVPVHLLACLLARRWNALIATSIWVELVEERKKQIATEFDNGNATHYSTLQAARQDISREQLAEWDAGARAWLGTADEVLRDKVEKQRLTVAELDLPIEGANNLFKNVMNTWKVALTTMENLLSGQPQRIYSGSALLGLSSWHIFPDLIVLGSSVSEIKFEDESRDAPTGLSFFAACMNQIASLHEAEHVHFERPCLATMSQVQDYLKTGGAWVKVFARAASALLGSDLEDAKLARLPIKCGQKHGRTFFSGTPEIIQRLFGFCNPQALLELLPNSNLHIDLLRKMVSKLCPRGNEILIRYNAACGPLDEKPVDDTCAIAWEFATAVPELQRSKGYCEDNCKLSSRHKRWAPIEVFAANSMCDCIGTCVDCACRGQCTSICHRNSQPRDCINEEAGITREPGSKPVKYLLVAGIPRVAALYIPSHLYKNDSRESFGQDKPSLPESSEMVPSATLAIRSICAPLYKARWIPPMAGLSANASHDLDRPRTFACIAMFESGHLNLDPYLLNEVFPMPSVDSLFISGSILCDPSEVPDQFEVHRVVGNVGRAGIALLIPPQAPQIKEVDIGSWNLLSHDKFDGEIIDSFPGTSMHLAFSGYKLPLQTGANDMQDVDAYLLESIVQVRDKGKWVADVDILKAVKPRRNLSRVGRYRSNDRCDHCVSPTTIDIPMTSIDTWEELLEGPERLAVARAHGN</sequence>
<dbReference type="VEuPathDB" id="FungiDB:D8B26_007127"/>
<dbReference type="AlphaFoldDB" id="E9D4D2"/>
<dbReference type="OMA" id="QTIDQDV"/>
<dbReference type="EMBL" id="GL636491">
    <property type="protein sequence ID" value="EFW18925.1"/>
    <property type="molecule type" value="Genomic_DNA"/>
</dbReference>
<reference evidence="2" key="2">
    <citation type="submission" date="2010-03" db="EMBL/GenBank/DDBJ databases">
        <title>The genome sequence of Coccidioides posadasii strain Silveira.</title>
        <authorList>
            <consortium name="The Broad Institute Genome Sequencing Center for Infectious Disease"/>
            <person name="Neafsey D."/>
            <person name="Orbach M."/>
            <person name="Henn M.R."/>
            <person name="Cole G.T."/>
            <person name="Galgiani J."/>
            <person name="Gardner M.J."/>
            <person name="Kirkland T.N."/>
            <person name="Taylor J.W."/>
            <person name="Young S.K."/>
            <person name="Zeng Q."/>
            <person name="Koehrsen M."/>
            <person name="Alvarado L."/>
            <person name="Berlin A."/>
            <person name="Borenstein D."/>
            <person name="Chapman S.B."/>
            <person name="Chen Z."/>
            <person name="Engels R."/>
            <person name="Freedman E."/>
            <person name="Gellesch M."/>
            <person name="Goldberg J."/>
            <person name="Griggs A."/>
            <person name="Gujja S."/>
            <person name="Heilman E."/>
            <person name="Heiman D."/>
            <person name="Howarth C."/>
            <person name="Jen D."/>
            <person name="Larson L."/>
            <person name="Mehta T."/>
            <person name="Neiman D."/>
            <person name="Park D."/>
            <person name="Pearson M."/>
            <person name="Richards J."/>
            <person name="Roberts A."/>
            <person name="Saif S."/>
            <person name="Shea T."/>
            <person name="Shenoy N."/>
            <person name="Sisk P."/>
            <person name="Stolte C."/>
            <person name="Sykes S."/>
            <person name="Walk T."/>
            <person name="White J."/>
            <person name="Yandava C."/>
            <person name="Haas B."/>
            <person name="Nusbaum C."/>
            <person name="Birren B."/>
        </authorList>
    </citation>
    <scope>NUCLEOTIDE SEQUENCE [LARGE SCALE GENOMIC DNA]</scope>
    <source>
        <strain evidence="2">RMSCC 757 / Silveira</strain>
    </source>
</reference>
<protein>
    <submittedName>
        <fullName evidence="1">Uncharacterized protein</fullName>
    </submittedName>
</protein>
<dbReference type="VEuPathDB" id="FungiDB:D8B26_007126"/>
<dbReference type="OrthoDB" id="4200624at2759"/>
<proteinExistence type="predicted"/>
<dbReference type="VEuPathDB" id="FungiDB:CPSG_04471"/>
<reference evidence="2" key="1">
    <citation type="journal article" date="2010" name="Genome Res.">
        <title>Population genomic sequencing of Coccidioides fungi reveals recent hybridization and transposon control.</title>
        <authorList>
            <person name="Neafsey D.E."/>
            <person name="Barker B.M."/>
            <person name="Sharpton T.J."/>
            <person name="Stajich J.E."/>
            <person name="Park D.J."/>
            <person name="Whiston E."/>
            <person name="Hung C.-Y."/>
            <person name="McMahan C."/>
            <person name="White J."/>
            <person name="Sykes S."/>
            <person name="Heiman D."/>
            <person name="Young S."/>
            <person name="Zeng Q."/>
            <person name="Abouelleil A."/>
            <person name="Aftuck L."/>
            <person name="Bessette D."/>
            <person name="Brown A."/>
            <person name="FitzGerald M."/>
            <person name="Lui A."/>
            <person name="Macdonald J.P."/>
            <person name="Priest M."/>
            <person name="Orbach M.J."/>
            <person name="Galgiani J.N."/>
            <person name="Kirkland T.N."/>
            <person name="Cole G.T."/>
            <person name="Birren B.W."/>
            <person name="Henn M.R."/>
            <person name="Taylor J.W."/>
            <person name="Rounsley S.D."/>
        </authorList>
    </citation>
    <scope>NUCLEOTIDE SEQUENCE [LARGE SCALE GENOMIC DNA]</scope>
    <source>
        <strain evidence="2">RMSCC 757 / Silveira</strain>
    </source>
</reference>
<name>E9D4D2_COCPS</name>
<dbReference type="VEuPathDB" id="FungiDB:D8B26_007128"/>